<dbReference type="PROSITE" id="PS50932">
    <property type="entry name" value="HTH_LACI_2"/>
    <property type="match status" value="1"/>
</dbReference>
<dbReference type="Pfam" id="PF13377">
    <property type="entry name" value="Peripla_BP_3"/>
    <property type="match status" value="1"/>
</dbReference>
<dbReference type="EMBL" id="FNSN01000003">
    <property type="protein sequence ID" value="SEC38939.1"/>
    <property type="molecule type" value="Genomic_DNA"/>
</dbReference>
<accession>A0A1H4S492</accession>
<evidence type="ECO:0000256" key="3">
    <source>
        <dbReference type="ARBA" id="ARBA00023163"/>
    </source>
</evidence>
<evidence type="ECO:0000256" key="4">
    <source>
        <dbReference type="SAM" id="MobiDB-lite"/>
    </source>
</evidence>
<dbReference type="SUPFAM" id="SSF53822">
    <property type="entry name" value="Periplasmic binding protein-like I"/>
    <property type="match status" value="1"/>
</dbReference>
<evidence type="ECO:0000313" key="7">
    <source>
        <dbReference type="Proteomes" id="UP000182652"/>
    </source>
</evidence>
<evidence type="ECO:0000256" key="1">
    <source>
        <dbReference type="ARBA" id="ARBA00023015"/>
    </source>
</evidence>
<dbReference type="STRING" id="156980.SAMN04489745_2745"/>
<dbReference type="OrthoDB" id="3252032at2"/>
<name>A0A1H4S492_9MICC</name>
<organism evidence="6 7">
    <name type="scientific">Arthrobacter woluwensis</name>
    <dbReference type="NCBI Taxonomy" id="156980"/>
    <lineage>
        <taxon>Bacteria</taxon>
        <taxon>Bacillati</taxon>
        <taxon>Actinomycetota</taxon>
        <taxon>Actinomycetes</taxon>
        <taxon>Micrococcales</taxon>
        <taxon>Micrococcaceae</taxon>
        <taxon>Arthrobacter</taxon>
    </lineage>
</organism>
<keyword evidence="7" id="KW-1185">Reference proteome</keyword>
<dbReference type="GO" id="GO:0003700">
    <property type="term" value="F:DNA-binding transcription factor activity"/>
    <property type="evidence" value="ECO:0007669"/>
    <property type="project" value="TreeGrafter"/>
</dbReference>
<dbReference type="InterPro" id="IPR046335">
    <property type="entry name" value="LacI/GalR-like_sensor"/>
</dbReference>
<sequence length="352" mass="37074">MSERTAAGTDTSTGAGNASPAAVRPTIRMVADLAGVSTATVSYVLSGRGSGSKGPGVKEETTRRVRDAAEELGYRPNQAARAVRTGKTQTVLLSMTMLQDPWSLEVVEAVSAQARSHGLTPLIMADDDWNVALERTQADAVFIDAVKPAQRSALAGLASRGLKLVVFDSTVEPDGFDVVRSDDLRGCRELVDHLLDGWDDVACLGPGASRTDRGRAAAFHSALADRGRTAPENRVADIDGSPESAYAGALKLLTPEDRPRAIYATSDYIAISAVHAAQSLGLVVGKDIAIAGVGNTLAGERLSPALTSVGPRNLLGRVAELMVQLATDQRPVGELHDFPWEVWERASTGKPV</sequence>
<dbReference type="InterPro" id="IPR000843">
    <property type="entry name" value="HTH_LacI"/>
</dbReference>
<dbReference type="Gene3D" id="1.10.260.40">
    <property type="entry name" value="lambda repressor-like DNA-binding domains"/>
    <property type="match status" value="1"/>
</dbReference>
<keyword evidence="3" id="KW-0804">Transcription</keyword>
<dbReference type="PANTHER" id="PTHR30146">
    <property type="entry name" value="LACI-RELATED TRANSCRIPTIONAL REPRESSOR"/>
    <property type="match status" value="1"/>
</dbReference>
<dbReference type="CDD" id="cd06267">
    <property type="entry name" value="PBP1_LacI_sugar_binding-like"/>
    <property type="match status" value="1"/>
</dbReference>
<dbReference type="Pfam" id="PF00356">
    <property type="entry name" value="LacI"/>
    <property type="match status" value="1"/>
</dbReference>
<dbReference type="PANTHER" id="PTHR30146:SF109">
    <property type="entry name" value="HTH-TYPE TRANSCRIPTIONAL REGULATOR GALS"/>
    <property type="match status" value="1"/>
</dbReference>
<gene>
    <name evidence="6" type="ORF">SAMN04489745_2745</name>
</gene>
<reference evidence="6 7" key="1">
    <citation type="submission" date="2016-10" db="EMBL/GenBank/DDBJ databases">
        <authorList>
            <person name="de Groot N.N."/>
        </authorList>
    </citation>
    <scope>NUCLEOTIDE SEQUENCE [LARGE SCALE GENOMIC DNA]</scope>
    <source>
        <strain evidence="6 7">DSM 10495</strain>
    </source>
</reference>
<dbReference type="SMART" id="SM00354">
    <property type="entry name" value="HTH_LACI"/>
    <property type="match status" value="1"/>
</dbReference>
<dbReference type="InterPro" id="IPR028082">
    <property type="entry name" value="Peripla_BP_I"/>
</dbReference>
<keyword evidence="1" id="KW-0805">Transcription regulation</keyword>
<evidence type="ECO:0000313" key="6">
    <source>
        <dbReference type="EMBL" id="SEC38939.1"/>
    </source>
</evidence>
<dbReference type="Gene3D" id="3.40.50.2300">
    <property type="match status" value="2"/>
</dbReference>
<keyword evidence="2" id="KW-0238">DNA-binding</keyword>
<feature type="compositionally biased region" description="Low complexity" evidence="4">
    <location>
        <begin position="1"/>
        <end position="18"/>
    </location>
</feature>
<evidence type="ECO:0000256" key="2">
    <source>
        <dbReference type="ARBA" id="ARBA00023125"/>
    </source>
</evidence>
<feature type="region of interest" description="Disordered" evidence="4">
    <location>
        <begin position="1"/>
        <end position="20"/>
    </location>
</feature>
<dbReference type="CDD" id="cd01392">
    <property type="entry name" value="HTH_LacI"/>
    <property type="match status" value="1"/>
</dbReference>
<dbReference type="RefSeq" id="WP_066215097.1">
    <property type="nucleotide sequence ID" value="NZ_FNSN01000003.1"/>
</dbReference>
<dbReference type="Proteomes" id="UP000182652">
    <property type="component" value="Unassembled WGS sequence"/>
</dbReference>
<proteinExistence type="predicted"/>
<dbReference type="GO" id="GO:0000976">
    <property type="term" value="F:transcription cis-regulatory region binding"/>
    <property type="evidence" value="ECO:0007669"/>
    <property type="project" value="TreeGrafter"/>
</dbReference>
<dbReference type="AlphaFoldDB" id="A0A1H4S492"/>
<dbReference type="SUPFAM" id="SSF47413">
    <property type="entry name" value="lambda repressor-like DNA-binding domains"/>
    <property type="match status" value="1"/>
</dbReference>
<evidence type="ECO:0000259" key="5">
    <source>
        <dbReference type="PROSITE" id="PS50932"/>
    </source>
</evidence>
<protein>
    <submittedName>
        <fullName evidence="6">Transcriptional regulator, LacI family</fullName>
    </submittedName>
</protein>
<dbReference type="InterPro" id="IPR010982">
    <property type="entry name" value="Lambda_DNA-bd_dom_sf"/>
</dbReference>
<feature type="domain" description="HTH lacI-type" evidence="5">
    <location>
        <begin position="25"/>
        <end position="85"/>
    </location>
</feature>